<organism evidence="1 2">
    <name type="scientific">Runella aurantiaca</name>
    <dbReference type="NCBI Taxonomy" id="2282308"/>
    <lineage>
        <taxon>Bacteria</taxon>
        <taxon>Pseudomonadati</taxon>
        <taxon>Bacteroidota</taxon>
        <taxon>Cytophagia</taxon>
        <taxon>Cytophagales</taxon>
        <taxon>Spirosomataceae</taxon>
        <taxon>Runella</taxon>
    </lineage>
</organism>
<evidence type="ECO:0000313" key="2">
    <source>
        <dbReference type="Proteomes" id="UP000253141"/>
    </source>
</evidence>
<protein>
    <submittedName>
        <fullName evidence="1">Uncharacterized protein</fullName>
    </submittedName>
</protein>
<gene>
    <name evidence="1" type="ORF">DVG78_16765</name>
</gene>
<evidence type="ECO:0000313" key="1">
    <source>
        <dbReference type="EMBL" id="RDB04898.1"/>
    </source>
</evidence>
<dbReference type="EMBL" id="QPIW01000013">
    <property type="protein sequence ID" value="RDB04898.1"/>
    <property type="molecule type" value="Genomic_DNA"/>
</dbReference>
<dbReference type="AlphaFoldDB" id="A0A369I5N9"/>
<sequence>MCILQLKGYQYIHQINSFFFTIDTYKGYPLAVIVGVLHHICFLPNQALCTLEYALSIYLYNPR</sequence>
<keyword evidence="2" id="KW-1185">Reference proteome</keyword>
<comment type="caution">
    <text evidence="1">The sequence shown here is derived from an EMBL/GenBank/DDBJ whole genome shotgun (WGS) entry which is preliminary data.</text>
</comment>
<proteinExistence type="predicted"/>
<name>A0A369I5N9_9BACT</name>
<dbReference type="Proteomes" id="UP000253141">
    <property type="component" value="Unassembled WGS sequence"/>
</dbReference>
<accession>A0A369I5N9</accession>
<reference evidence="1 2" key="1">
    <citation type="submission" date="2018-07" db="EMBL/GenBank/DDBJ databases">
        <title>Genome analysis of Runella aurantiaca.</title>
        <authorList>
            <person name="Yang X."/>
        </authorList>
    </citation>
    <scope>NUCLEOTIDE SEQUENCE [LARGE SCALE GENOMIC DNA]</scope>
    <source>
        <strain evidence="1 2">YX9</strain>
    </source>
</reference>